<name>A0A4R7B7N2_9NEIS</name>
<dbReference type="AlphaFoldDB" id="A0A4R7B7N2"/>
<organism evidence="3 4">
    <name type="scientific">Paludibacterium purpuratum</name>
    <dbReference type="NCBI Taxonomy" id="1144873"/>
    <lineage>
        <taxon>Bacteria</taxon>
        <taxon>Pseudomonadati</taxon>
        <taxon>Pseudomonadota</taxon>
        <taxon>Betaproteobacteria</taxon>
        <taxon>Neisseriales</taxon>
        <taxon>Chromobacteriaceae</taxon>
        <taxon>Paludibacterium</taxon>
    </lineage>
</organism>
<dbReference type="OrthoDB" id="5296182at2"/>
<keyword evidence="4" id="KW-1185">Reference proteome</keyword>
<protein>
    <submittedName>
        <fullName evidence="3">Uncharacterized protein DUF2782</fullName>
    </submittedName>
</protein>
<feature type="compositionally biased region" description="Low complexity" evidence="1">
    <location>
        <begin position="27"/>
        <end position="42"/>
    </location>
</feature>
<sequence length="123" mass="13670">MKNKLWLLSLLAMPLLAHAADTPTQTPPAVNAEAAKPAAKNDAPPPPQVGDDQSAQPEPEVTIVQRGQDKIEEYRINGKLYMVKVTPSIGVPYYLVDDDGSGNLRQIDPNRRIIIPRWVLFRF</sequence>
<dbReference type="Pfam" id="PF11191">
    <property type="entry name" value="DUF2782"/>
    <property type="match status" value="1"/>
</dbReference>
<comment type="caution">
    <text evidence="3">The sequence shown here is derived from an EMBL/GenBank/DDBJ whole genome shotgun (WGS) entry which is preliminary data.</text>
</comment>
<gene>
    <name evidence="3" type="ORF">DFP86_104228</name>
</gene>
<keyword evidence="2" id="KW-0732">Signal</keyword>
<dbReference type="InterPro" id="IPR021357">
    <property type="entry name" value="DUF2782"/>
</dbReference>
<proteinExistence type="predicted"/>
<dbReference type="EMBL" id="SNZP01000004">
    <property type="protein sequence ID" value="TDR80728.1"/>
    <property type="molecule type" value="Genomic_DNA"/>
</dbReference>
<dbReference type="Proteomes" id="UP000295611">
    <property type="component" value="Unassembled WGS sequence"/>
</dbReference>
<evidence type="ECO:0000313" key="3">
    <source>
        <dbReference type="EMBL" id="TDR80728.1"/>
    </source>
</evidence>
<evidence type="ECO:0000256" key="1">
    <source>
        <dbReference type="SAM" id="MobiDB-lite"/>
    </source>
</evidence>
<feature type="chain" id="PRO_5020514017" evidence="2">
    <location>
        <begin position="20"/>
        <end position="123"/>
    </location>
</feature>
<dbReference type="RefSeq" id="WP_133679361.1">
    <property type="nucleotide sequence ID" value="NZ_SNZP01000004.1"/>
</dbReference>
<feature type="region of interest" description="Disordered" evidence="1">
    <location>
        <begin position="21"/>
        <end position="66"/>
    </location>
</feature>
<feature type="signal peptide" evidence="2">
    <location>
        <begin position="1"/>
        <end position="19"/>
    </location>
</feature>
<accession>A0A4R7B7N2</accession>
<evidence type="ECO:0000313" key="4">
    <source>
        <dbReference type="Proteomes" id="UP000295611"/>
    </source>
</evidence>
<evidence type="ECO:0000256" key="2">
    <source>
        <dbReference type="SAM" id="SignalP"/>
    </source>
</evidence>
<dbReference type="Gene3D" id="2.20.130.30">
    <property type="entry name" value="Protein of unknown function DUF2782"/>
    <property type="match status" value="1"/>
</dbReference>
<reference evidence="3 4" key="1">
    <citation type="submission" date="2019-03" db="EMBL/GenBank/DDBJ databases">
        <title>Genomic Encyclopedia of Type Strains, Phase III (KMG-III): the genomes of soil and plant-associated and newly described type strains.</title>
        <authorList>
            <person name="Whitman W."/>
        </authorList>
    </citation>
    <scope>NUCLEOTIDE SEQUENCE [LARGE SCALE GENOMIC DNA]</scope>
    <source>
        <strain evidence="3 4">CECT 8976</strain>
    </source>
</reference>